<evidence type="ECO:0000313" key="3">
    <source>
        <dbReference type="Proteomes" id="UP000011592"/>
    </source>
</evidence>
<dbReference type="Gene3D" id="2.50.20.10">
    <property type="entry name" value="Lipoprotein localisation LolA/LolB/LppX"/>
    <property type="match status" value="1"/>
</dbReference>
<dbReference type="Proteomes" id="UP000011592">
    <property type="component" value="Unassembled WGS sequence"/>
</dbReference>
<accession>L9YP79</accession>
<dbReference type="AlphaFoldDB" id="L9YP79"/>
<dbReference type="EMBL" id="AOIJ01000083">
    <property type="protein sequence ID" value="ELY75934.1"/>
    <property type="molecule type" value="Genomic_DNA"/>
</dbReference>
<dbReference type="SUPFAM" id="SSF89392">
    <property type="entry name" value="Prokaryotic lipoproteins and lipoprotein localization factors"/>
    <property type="match status" value="1"/>
</dbReference>
<proteinExistence type="predicted"/>
<evidence type="ECO:0008006" key="4">
    <source>
        <dbReference type="Google" id="ProtNLM"/>
    </source>
</evidence>
<comment type="caution">
    <text evidence="2">The sequence shown here is derived from an EMBL/GenBank/DDBJ whole genome shotgun (WGS) entry which is preliminary data.</text>
</comment>
<organism evidence="2 3">
    <name type="scientific">Natrinema gari JCM 14663</name>
    <dbReference type="NCBI Taxonomy" id="1230459"/>
    <lineage>
        <taxon>Archaea</taxon>
        <taxon>Methanobacteriati</taxon>
        <taxon>Methanobacteriota</taxon>
        <taxon>Stenosarchaea group</taxon>
        <taxon>Halobacteria</taxon>
        <taxon>Halobacteriales</taxon>
        <taxon>Natrialbaceae</taxon>
        <taxon>Natrinema</taxon>
    </lineage>
</organism>
<dbReference type="PATRIC" id="fig|1230459.4.peg.3719"/>
<reference evidence="2 3" key="1">
    <citation type="journal article" date="2014" name="PLoS Genet.">
        <title>Phylogenetically driven sequencing of extremely halophilic archaea reveals strategies for static and dynamic osmo-response.</title>
        <authorList>
            <person name="Becker E.A."/>
            <person name="Seitzer P.M."/>
            <person name="Tritt A."/>
            <person name="Larsen D."/>
            <person name="Krusor M."/>
            <person name="Yao A.I."/>
            <person name="Wu D."/>
            <person name="Madern D."/>
            <person name="Eisen J.A."/>
            <person name="Darling A.E."/>
            <person name="Facciotti M.T."/>
        </authorList>
    </citation>
    <scope>NUCLEOTIDE SEQUENCE [LARGE SCALE GENOMIC DNA]</scope>
    <source>
        <strain evidence="2 3">JCM 14663</strain>
    </source>
</reference>
<name>L9YP79_9EURY</name>
<dbReference type="InterPro" id="IPR052944">
    <property type="entry name" value="Sporulation_related"/>
</dbReference>
<keyword evidence="3" id="KW-1185">Reference proteome</keyword>
<dbReference type="PANTHER" id="PTHR37507:SF2">
    <property type="entry name" value="SPORULATION PROTEIN YDCC"/>
    <property type="match status" value="1"/>
</dbReference>
<protein>
    <recommendedName>
        <fullName evidence="4">Lipoprotein</fullName>
    </recommendedName>
</protein>
<evidence type="ECO:0000256" key="1">
    <source>
        <dbReference type="SAM" id="MobiDB-lite"/>
    </source>
</evidence>
<dbReference type="InterPro" id="IPR029046">
    <property type="entry name" value="LolA/LolB/LppX"/>
</dbReference>
<dbReference type="PANTHER" id="PTHR37507">
    <property type="entry name" value="SPORULATION PROTEIN YDCC"/>
    <property type="match status" value="1"/>
</dbReference>
<gene>
    <name evidence="2" type="ORF">C486_18729</name>
</gene>
<evidence type="ECO:0000313" key="2">
    <source>
        <dbReference type="EMBL" id="ELY75934.1"/>
    </source>
</evidence>
<sequence>MTADLIIPRIPTESGSVRTRKLITKHGNHPRMNRRRILATGAAVAFAGCVSYPTDSDAPPSSQALLRDAIETRRHMTDLAARRVMTVETGGETVERTERVALRPPAKQRREVVESTDPDTPVGSVTVTNRTTTWEYNPTTETVEKQYHPNKTDTDRTRLVLETLRDDHHLSYRGMETVDGRKAHVVETQPPAEDAGPAIGLVVGDTKFLVGLRAKSDPEALSTTRTVWIDDEYRYPIKERNTTRHPSSVKQETV</sequence>
<feature type="region of interest" description="Disordered" evidence="1">
    <location>
        <begin position="103"/>
        <end position="126"/>
    </location>
</feature>